<dbReference type="Gramene" id="A06p21020.2_BraZ1">
    <property type="protein sequence ID" value="A06p21020.2_BraZ1.CDS"/>
    <property type="gene ID" value="A06g21020.2_BraZ1"/>
</dbReference>
<protein>
    <submittedName>
        <fullName evidence="1">Uncharacterized protein</fullName>
    </submittedName>
</protein>
<gene>
    <name evidence="2" type="ORF">BRAA06T25082Z</name>
    <name evidence="1" type="ORF">BRAPAZ1V2_A06P21020.2</name>
</gene>
<sequence>IIRDPLELIRHAESKFWAWFDANPKTLDETQPMDHGLTKHSTVDMVGYGWMDQEMNNS</sequence>
<dbReference type="EMBL" id="LS974622">
    <property type="protein sequence ID" value="CAG7869862.1"/>
    <property type="molecule type" value="Genomic_DNA"/>
</dbReference>
<dbReference type="AlphaFoldDB" id="A0A3P5YFN3"/>
<dbReference type="EMBL" id="LR031569">
    <property type="protein sequence ID" value="VDC66542.1"/>
    <property type="molecule type" value="Genomic_DNA"/>
</dbReference>
<proteinExistence type="predicted"/>
<accession>A0A3P5YFN3</accession>
<organism evidence="2">
    <name type="scientific">Brassica campestris</name>
    <name type="common">Field mustard</name>
    <dbReference type="NCBI Taxonomy" id="3711"/>
    <lineage>
        <taxon>Eukaryota</taxon>
        <taxon>Viridiplantae</taxon>
        <taxon>Streptophyta</taxon>
        <taxon>Embryophyta</taxon>
        <taxon>Tracheophyta</taxon>
        <taxon>Spermatophyta</taxon>
        <taxon>Magnoliopsida</taxon>
        <taxon>eudicotyledons</taxon>
        <taxon>Gunneridae</taxon>
        <taxon>Pentapetalae</taxon>
        <taxon>rosids</taxon>
        <taxon>malvids</taxon>
        <taxon>Brassicales</taxon>
        <taxon>Brassicaceae</taxon>
        <taxon>Brassiceae</taxon>
        <taxon>Brassica</taxon>
    </lineage>
</organism>
<dbReference type="Proteomes" id="UP000694005">
    <property type="component" value="Chromosome A06"/>
</dbReference>
<feature type="non-terminal residue" evidence="2">
    <location>
        <position position="1"/>
    </location>
</feature>
<name>A0A3P5YFN3_BRACM</name>
<evidence type="ECO:0000313" key="1">
    <source>
        <dbReference type="EMBL" id="CAG7869862.1"/>
    </source>
</evidence>
<reference evidence="2" key="1">
    <citation type="submission" date="2018-11" db="EMBL/GenBank/DDBJ databases">
        <authorList>
            <consortium name="Genoscope - CEA"/>
            <person name="William W."/>
        </authorList>
    </citation>
    <scope>NUCLEOTIDE SEQUENCE</scope>
</reference>
<evidence type="ECO:0000313" key="2">
    <source>
        <dbReference type="EMBL" id="VDC66542.1"/>
    </source>
</evidence>